<gene>
    <name evidence="3" type="ORF">PH603_10430</name>
</gene>
<evidence type="ECO:0000313" key="3">
    <source>
        <dbReference type="EMBL" id="WCL52954.1"/>
    </source>
</evidence>
<reference evidence="3" key="1">
    <citation type="submission" date="2023-01" db="EMBL/GenBank/DDBJ databases">
        <title>The genome sequence of Kordiimonadaceae bacterium 6D33.</title>
        <authorList>
            <person name="Liu Y."/>
        </authorList>
    </citation>
    <scope>NUCLEOTIDE SEQUENCE</scope>
    <source>
        <strain evidence="3">6D33</strain>
    </source>
</reference>
<dbReference type="InterPro" id="IPR006837">
    <property type="entry name" value="Divergent_DAC"/>
</dbReference>
<dbReference type="CDD" id="cd10936">
    <property type="entry name" value="CE4_DAC2"/>
    <property type="match status" value="1"/>
</dbReference>
<keyword evidence="4" id="KW-1185">Reference proteome</keyword>
<dbReference type="Gene3D" id="3.20.20.370">
    <property type="entry name" value="Glycoside hydrolase/deacetylase"/>
    <property type="match status" value="1"/>
</dbReference>
<dbReference type="InterPro" id="IPR011330">
    <property type="entry name" value="Glyco_hydro/deAcase_b/a-brl"/>
</dbReference>
<dbReference type="EMBL" id="CP116805">
    <property type="protein sequence ID" value="WCL52954.1"/>
    <property type="molecule type" value="Genomic_DNA"/>
</dbReference>
<keyword evidence="2" id="KW-1133">Transmembrane helix</keyword>
<sequence>MPTPAPAPEPAADWKSRKRRHPKPKVPKVSSGLKIAGGLYAIVVLAIVVGLYQVISDRQEPLPPPVVAVTQKSAAPTPEEIFEANEPAPPAAATISDDIGAESATQPVAQPPQAVKGVPAWRRNAMASVMTNAPKLAIVIDDLGLQENATDDLIAIPGPITLAFLPYAENLAAQTRRAHHAGHELLVHLPMEPAAAGYDPGPNALLSGLSKDEFKRRIDWNLSRFDGFVGINNHMGSGLTARSDAMAAVMTALKARGLLFLDSLTTSKSQGAREAALAGVPYARRDVFLDNVRDPKAILKQLAEAERRARSHGSAIAIGHPYPETIQTLREWRKGLEARGFVLVPLSQLVQEETTARAEAARAANVSR</sequence>
<evidence type="ECO:0000256" key="2">
    <source>
        <dbReference type="SAM" id="Phobius"/>
    </source>
</evidence>
<protein>
    <submittedName>
        <fullName evidence="3">Divergent polysaccharide deacetylase family protein</fullName>
    </submittedName>
</protein>
<keyword evidence="2" id="KW-0812">Transmembrane</keyword>
<dbReference type="Pfam" id="PF04748">
    <property type="entry name" value="Polysacc_deac_2"/>
    <property type="match status" value="1"/>
</dbReference>
<accession>A0AAE9XKP6</accession>
<dbReference type="GO" id="GO:0005975">
    <property type="term" value="P:carbohydrate metabolic process"/>
    <property type="evidence" value="ECO:0007669"/>
    <property type="project" value="InterPro"/>
</dbReference>
<feature type="compositionally biased region" description="Basic residues" evidence="1">
    <location>
        <begin position="16"/>
        <end position="26"/>
    </location>
</feature>
<organism evidence="3 4">
    <name type="scientific">Gimibacter soli</name>
    <dbReference type="NCBI Taxonomy" id="3024400"/>
    <lineage>
        <taxon>Bacteria</taxon>
        <taxon>Pseudomonadati</taxon>
        <taxon>Pseudomonadota</taxon>
        <taxon>Alphaproteobacteria</taxon>
        <taxon>Kordiimonadales</taxon>
        <taxon>Temperatibacteraceae</taxon>
        <taxon>Gimibacter</taxon>
    </lineage>
</organism>
<feature type="region of interest" description="Disordered" evidence="1">
    <location>
        <begin position="1"/>
        <end position="29"/>
    </location>
</feature>
<evidence type="ECO:0000313" key="4">
    <source>
        <dbReference type="Proteomes" id="UP001217500"/>
    </source>
</evidence>
<feature type="transmembrane region" description="Helical" evidence="2">
    <location>
        <begin position="35"/>
        <end position="55"/>
    </location>
</feature>
<dbReference type="RefSeq" id="WP_289502466.1">
    <property type="nucleotide sequence ID" value="NZ_CP116805.1"/>
</dbReference>
<name>A0AAE9XKP6_9PROT</name>
<dbReference type="KEGG" id="gso:PH603_10430"/>
<dbReference type="Proteomes" id="UP001217500">
    <property type="component" value="Chromosome"/>
</dbReference>
<proteinExistence type="predicted"/>
<keyword evidence="2" id="KW-0472">Membrane</keyword>
<dbReference type="PANTHER" id="PTHR30105">
    <property type="entry name" value="UNCHARACTERIZED YIBQ-RELATED"/>
    <property type="match status" value="1"/>
</dbReference>
<evidence type="ECO:0000256" key="1">
    <source>
        <dbReference type="SAM" id="MobiDB-lite"/>
    </source>
</evidence>
<dbReference type="PANTHER" id="PTHR30105:SF2">
    <property type="entry name" value="DIVERGENT POLYSACCHARIDE DEACETYLASE SUPERFAMILY"/>
    <property type="match status" value="1"/>
</dbReference>
<dbReference type="AlphaFoldDB" id="A0AAE9XKP6"/>
<dbReference type="SUPFAM" id="SSF88713">
    <property type="entry name" value="Glycoside hydrolase/deacetylase"/>
    <property type="match status" value="1"/>
</dbReference>